<name>A0A0F9JED6_9ZZZZ</name>
<evidence type="ECO:0000313" key="1">
    <source>
        <dbReference type="EMBL" id="KKL97337.1"/>
    </source>
</evidence>
<reference evidence="1" key="1">
    <citation type="journal article" date="2015" name="Nature">
        <title>Complex archaea that bridge the gap between prokaryotes and eukaryotes.</title>
        <authorList>
            <person name="Spang A."/>
            <person name="Saw J.H."/>
            <person name="Jorgensen S.L."/>
            <person name="Zaremba-Niedzwiedzka K."/>
            <person name="Martijn J."/>
            <person name="Lind A.E."/>
            <person name="van Eijk R."/>
            <person name="Schleper C."/>
            <person name="Guy L."/>
            <person name="Ettema T.J."/>
        </authorList>
    </citation>
    <scope>NUCLEOTIDE SEQUENCE</scope>
</reference>
<comment type="caution">
    <text evidence="1">The sequence shown here is derived from an EMBL/GenBank/DDBJ whole genome shotgun (WGS) entry which is preliminary data.</text>
</comment>
<accession>A0A0F9JED6</accession>
<gene>
    <name evidence="1" type="ORF">LCGC14_1835520</name>
</gene>
<sequence>MSTVYYACGKCDGEIGSAHQITWLADGPYHPECARAKELASLRREATMKTYTIKRLHDGEVICHVTTYRTGAEAHHTVTKLFHLVYHSPDGFDTGYGGPGPADLALSILADHFEERAALQPAAGRLQCWAVHQLFKEVFISPNMLASGEDYVITEEQIVAWLASLQKCTDAKQG</sequence>
<protein>
    <submittedName>
        <fullName evidence="1">Uncharacterized protein</fullName>
    </submittedName>
</protein>
<organism evidence="1">
    <name type="scientific">marine sediment metagenome</name>
    <dbReference type="NCBI Taxonomy" id="412755"/>
    <lineage>
        <taxon>unclassified sequences</taxon>
        <taxon>metagenomes</taxon>
        <taxon>ecological metagenomes</taxon>
    </lineage>
</organism>
<proteinExistence type="predicted"/>
<dbReference type="AlphaFoldDB" id="A0A0F9JED6"/>
<dbReference type="InterPro" id="IPR046164">
    <property type="entry name" value="DUF6166"/>
</dbReference>
<dbReference type="EMBL" id="LAZR01018193">
    <property type="protein sequence ID" value="KKL97337.1"/>
    <property type="molecule type" value="Genomic_DNA"/>
</dbReference>
<dbReference type="Pfam" id="PF19663">
    <property type="entry name" value="DUF6166"/>
    <property type="match status" value="1"/>
</dbReference>